<keyword evidence="12" id="KW-1185">Reference proteome</keyword>
<proteinExistence type="inferred from homology"/>
<accession>A0A670YN09</accession>
<dbReference type="InterPro" id="IPR036179">
    <property type="entry name" value="Ig-like_dom_sf"/>
</dbReference>
<evidence type="ECO:0000256" key="8">
    <source>
        <dbReference type="ARBA" id="ARBA00023319"/>
    </source>
</evidence>
<feature type="region of interest" description="Disordered" evidence="9">
    <location>
        <begin position="607"/>
        <end position="699"/>
    </location>
</feature>
<feature type="compositionally biased region" description="Polar residues" evidence="9">
    <location>
        <begin position="203"/>
        <end position="212"/>
    </location>
</feature>
<feature type="compositionally biased region" description="Polar residues" evidence="9">
    <location>
        <begin position="313"/>
        <end position="336"/>
    </location>
</feature>
<reference evidence="11" key="1">
    <citation type="submission" date="2025-08" db="UniProtKB">
        <authorList>
            <consortium name="Ensembl"/>
        </authorList>
    </citation>
    <scope>IDENTIFICATION</scope>
</reference>
<evidence type="ECO:0000256" key="1">
    <source>
        <dbReference type="ARBA" id="ARBA00004496"/>
    </source>
</evidence>
<dbReference type="OMA" id="TPTWPWP"/>
<feature type="domain" description="Ig-like" evidence="10">
    <location>
        <begin position="863"/>
        <end position="952"/>
    </location>
</feature>
<evidence type="ECO:0000256" key="6">
    <source>
        <dbReference type="ARBA" id="ARBA00022840"/>
    </source>
</evidence>
<evidence type="ECO:0000313" key="11">
    <source>
        <dbReference type="Ensembl" id="ENSPTXP00000012454.1"/>
    </source>
</evidence>
<dbReference type="InterPro" id="IPR003599">
    <property type="entry name" value="Ig_sub"/>
</dbReference>
<reference evidence="11" key="2">
    <citation type="submission" date="2025-09" db="UniProtKB">
        <authorList>
            <consortium name="Ensembl"/>
        </authorList>
    </citation>
    <scope>IDENTIFICATION</scope>
</reference>
<feature type="compositionally biased region" description="Basic residues" evidence="9">
    <location>
        <begin position="670"/>
        <end position="680"/>
    </location>
</feature>
<keyword evidence="3" id="KW-0963">Cytoplasm</keyword>
<dbReference type="GO" id="GO:0005737">
    <property type="term" value="C:cytoplasm"/>
    <property type="evidence" value="ECO:0007669"/>
    <property type="project" value="UniProtKB-SubCell"/>
</dbReference>
<evidence type="ECO:0000256" key="9">
    <source>
        <dbReference type="SAM" id="MobiDB-lite"/>
    </source>
</evidence>
<organism evidence="11 12">
    <name type="scientific">Pseudonaja textilis</name>
    <name type="common">Eastern brown snake</name>
    <dbReference type="NCBI Taxonomy" id="8673"/>
    <lineage>
        <taxon>Eukaryota</taxon>
        <taxon>Metazoa</taxon>
        <taxon>Chordata</taxon>
        <taxon>Craniata</taxon>
        <taxon>Vertebrata</taxon>
        <taxon>Euteleostomi</taxon>
        <taxon>Lepidosauria</taxon>
        <taxon>Squamata</taxon>
        <taxon>Bifurcata</taxon>
        <taxon>Unidentata</taxon>
        <taxon>Episquamata</taxon>
        <taxon>Toxicofera</taxon>
        <taxon>Serpentes</taxon>
        <taxon>Colubroidea</taxon>
        <taxon>Elapidae</taxon>
        <taxon>Hydrophiinae</taxon>
        <taxon>Pseudonaja</taxon>
    </lineage>
</organism>
<evidence type="ECO:0000256" key="7">
    <source>
        <dbReference type="ARBA" id="ARBA00023157"/>
    </source>
</evidence>
<feature type="compositionally biased region" description="Polar residues" evidence="9">
    <location>
        <begin position="155"/>
        <end position="178"/>
    </location>
</feature>
<feature type="compositionally biased region" description="Acidic residues" evidence="9">
    <location>
        <begin position="144"/>
        <end position="154"/>
    </location>
</feature>
<feature type="compositionally biased region" description="Polar residues" evidence="9">
    <location>
        <begin position="247"/>
        <end position="256"/>
    </location>
</feature>
<feature type="region of interest" description="Disordered" evidence="9">
    <location>
        <begin position="1"/>
        <end position="44"/>
    </location>
</feature>
<dbReference type="FunFam" id="2.60.40.10:FF:000538">
    <property type="entry name" value="Striated muscle preferentially expressed protein kinase"/>
    <property type="match status" value="1"/>
</dbReference>
<keyword evidence="6" id="KW-0067">ATP-binding</keyword>
<dbReference type="SMART" id="SM00408">
    <property type="entry name" value="IGc2"/>
    <property type="match status" value="3"/>
</dbReference>
<comment type="subcellular location">
    <subcellularLocation>
        <location evidence="1">Cytoplasm</location>
    </subcellularLocation>
</comment>
<dbReference type="InterPro" id="IPR003598">
    <property type="entry name" value="Ig_sub2"/>
</dbReference>
<dbReference type="InterPro" id="IPR007110">
    <property type="entry name" value="Ig-like_dom"/>
</dbReference>
<sequence length="958" mass="105759">MQKAQEQNIFIHGTGEAEQAGQVSSRAPPSPAIPPKRAKVTAEQGRPAAPVFLQELKDTAVSIGHDFLLKVVVTGNPQPHLTWYKEKVPLASIKKKVKEEEEEEDYGSLQILNSKVSDAGVYNCVAKNKHGEAVSTATVTVTDMEDSEPGEDDASSTQVTQRSHLQDETTYSSPTGESDTLVDASMKTTPTSAPGLSHPDEQASWSESQTTVLEKDPEAGPPARGPYLHPSIPSSLPHGGYRRDDANSNSKTSTDILQRPVTPRVGQCPVQPPETSHGTTPPVVPRRKLLMPNEFQDTASEEFDEKLKHPKSSGYSQVGTGESRPQTPLSEASSRVSILRPSPKLPRSGSKIVDKLKFFEERRKSLEQNDNPFVGHTWQPLRKSRSFDQAGFDDASPFLSAGSHEDLQEDIRSEFGDVFSRRRIFHQKAASLDERGRFSSHVHDLEQRFTEELGRIKRTVSQQQLRRSQELFKSPTAIESSVPRVPPPRKLKPMKVFSATENAHGVQQLVLSSVGLVGPRDEPKKPQKFLSRNAAMTEEMGERKRGQKEPELNGQDLRHKVEQCLLSHAVPGGQKNLLLVSALNSQDGMDKGPLNAAKVSYESKGLNEASHGRKWELGQDGHSLSWTKTETGPDRSKAGIHGTSREFDRKIGKVLEKKDNTLQPQEGKSARSRGKGRRSRQMSPEPESSDDSYTSAGEDPLEAPIFEIPIHDAVVIAGTEVLFKCIVTGNPSPQVSWRKDGIPFRSSTARPIKAEGERHTLLVRSARMVDAGLYTVCANNEVAETCCSAILTVRPAPAEIHSRLMPRREVSSPVTSDEEYLSPLEEFPESVTPQHHPVMRVQPCSEIGPTAAAHTDINFKAAPCFEIALSDQTVLEGQDVVLRIRVQGEPKPIVHWLKNRHPVKYGRRISAVEEEDGSFCLYIRMVECTDAGYYACKAINEYGTRQCEAKLDIQGRVS</sequence>
<evidence type="ECO:0000259" key="10">
    <source>
        <dbReference type="PROSITE" id="PS50835"/>
    </source>
</evidence>
<name>A0A670YN09_PSETE</name>
<dbReference type="Gene3D" id="2.60.40.10">
    <property type="entry name" value="Immunoglobulins"/>
    <property type="match status" value="3"/>
</dbReference>
<evidence type="ECO:0000313" key="12">
    <source>
        <dbReference type="Proteomes" id="UP000472273"/>
    </source>
</evidence>
<dbReference type="Ensembl" id="ENSPTXT00000012855.1">
    <property type="protein sequence ID" value="ENSPTXP00000012454.1"/>
    <property type="gene ID" value="ENSPTXG00000008742.1"/>
</dbReference>
<dbReference type="SUPFAM" id="SSF48726">
    <property type="entry name" value="Immunoglobulin"/>
    <property type="match status" value="3"/>
</dbReference>
<keyword evidence="5" id="KW-0547">Nucleotide-binding</keyword>
<feature type="domain" description="Ig-like" evidence="10">
    <location>
        <begin position="50"/>
        <end position="140"/>
    </location>
</feature>
<feature type="domain" description="Ig-like" evidence="10">
    <location>
        <begin position="704"/>
        <end position="792"/>
    </location>
</feature>
<evidence type="ECO:0000256" key="4">
    <source>
        <dbReference type="ARBA" id="ARBA00022737"/>
    </source>
</evidence>
<comment type="similarity">
    <text evidence="2">Belongs to the protein kinase superfamily. CAMK Ser/Thr protein kinase family.</text>
</comment>
<keyword evidence="7" id="KW-1015">Disulfide bond</keyword>
<dbReference type="GeneTree" id="ENSGT00940000161126"/>
<dbReference type="PANTHER" id="PTHR47633:SF3">
    <property type="entry name" value="STRIATED MUSCLE PREFERENTIALLY EXPRESSED PROTEIN KINASE"/>
    <property type="match status" value="1"/>
</dbReference>
<feature type="compositionally biased region" description="Basic and acidic residues" evidence="9">
    <location>
        <begin position="631"/>
        <end position="660"/>
    </location>
</feature>
<evidence type="ECO:0000256" key="3">
    <source>
        <dbReference type="ARBA" id="ARBA00022490"/>
    </source>
</evidence>
<dbReference type="InterPro" id="IPR013098">
    <property type="entry name" value="Ig_I-set"/>
</dbReference>
<dbReference type="PROSITE" id="PS50835">
    <property type="entry name" value="IG_LIKE"/>
    <property type="match status" value="3"/>
</dbReference>
<keyword evidence="8" id="KW-0393">Immunoglobulin domain</keyword>
<dbReference type="Pfam" id="PF07679">
    <property type="entry name" value="I-set"/>
    <property type="match status" value="3"/>
</dbReference>
<dbReference type="SMART" id="SM00409">
    <property type="entry name" value="IG"/>
    <property type="match status" value="3"/>
</dbReference>
<feature type="compositionally biased region" description="Basic and acidic residues" evidence="9">
    <location>
        <begin position="610"/>
        <end position="619"/>
    </location>
</feature>
<evidence type="ECO:0000256" key="2">
    <source>
        <dbReference type="ARBA" id="ARBA00006692"/>
    </source>
</evidence>
<protein>
    <recommendedName>
        <fullName evidence="10">Ig-like domain-containing protein</fullName>
    </recommendedName>
</protein>
<dbReference type="AlphaFoldDB" id="A0A670YN09"/>
<keyword evidence="4" id="KW-0677">Repeat</keyword>
<feature type="region of interest" description="Disordered" evidence="9">
    <location>
        <begin position="144"/>
        <end position="346"/>
    </location>
</feature>
<evidence type="ECO:0000256" key="5">
    <source>
        <dbReference type="ARBA" id="ARBA00022741"/>
    </source>
</evidence>
<dbReference type="PANTHER" id="PTHR47633">
    <property type="entry name" value="IMMUNOGLOBULIN"/>
    <property type="match status" value="1"/>
</dbReference>
<dbReference type="Proteomes" id="UP000472273">
    <property type="component" value="Unplaced"/>
</dbReference>
<dbReference type="InterPro" id="IPR013783">
    <property type="entry name" value="Ig-like_fold"/>
</dbReference>
<dbReference type="FunFam" id="2.60.40.10:FF:000425">
    <property type="entry name" value="Myosin light chain kinase"/>
    <property type="match status" value="1"/>
</dbReference>
<dbReference type="GO" id="GO:0005524">
    <property type="term" value="F:ATP binding"/>
    <property type="evidence" value="ECO:0007669"/>
    <property type="project" value="UniProtKB-KW"/>
</dbReference>
<dbReference type="FunFam" id="2.60.40.10:FF:000145">
    <property type="entry name" value="Myosin light chain kinase, smooth muscle"/>
    <property type="match status" value="1"/>
</dbReference>